<reference evidence="9 10" key="1">
    <citation type="submission" date="2017-08" db="EMBL/GenBank/DDBJ databases">
        <title>Acidophilic green algal genome provides insights into adaptation to an acidic environment.</title>
        <authorList>
            <person name="Hirooka S."/>
            <person name="Hirose Y."/>
            <person name="Kanesaki Y."/>
            <person name="Higuchi S."/>
            <person name="Fujiwara T."/>
            <person name="Onuma R."/>
            <person name="Era A."/>
            <person name="Ohbayashi R."/>
            <person name="Uzuka A."/>
            <person name="Nozaki H."/>
            <person name="Yoshikawa H."/>
            <person name="Miyagishima S.Y."/>
        </authorList>
    </citation>
    <scope>NUCLEOTIDE SEQUENCE [LARGE SCALE GENOMIC DNA]</scope>
    <source>
        <strain evidence="9 10">NIES-2499</strain>
    </source>
</reference>
<evidence type="ECO:0008006" key="11">
    <source>
        <dbReference type="Google" id="ProtNLM"/>
    </source>
</evidence>
<feature type="binding site" evidence="6">
    <location>
        <position position="136"/>
    </location>
    <ligand>
        <name>Mg(2+)</name>
        <dbReference type="ChEBI" id="CHEBI:18420"/>
    </ligand>
</feature>
<gene>
    <name evidence="9" type="ORF">CEUSTIGMA_g11824.t1</name>
</gene>
<dbReference type="AlphaFoldDB" id="A0A250XNB3"/>
<feature type="active site" description="Proton donor" evidence="5">
    <location>
        <position position="138"/>
    </location>
</feature>
<feature type="binding site" evidence="6">
    <location>
        <position position="463"/>
    </location>
    <ligand>
        <name>Mg(2+)</name>
        <dbReference type="ChEBI" id="CHEBI:18420"/>
    </ligand>
</feature>
<name>A0A250XNB3_9CHLO</name>
<feature type="binding site" evidence="6">
    <location>
        <position position="138"/>
    </location>
    <ligand>
        <name>GMP</name>
        <dbReference type="ChEBI" id="CHEBI:58115"/>
    </ligand>
</feature>
<evidence type="ECO:0000256" key="6">
    <source>
        <dbReference type="PIRSR" id="PIRSR017434-2"/>
    </source>
</evidence>
<evidence type="ECO:0000256" key="5">
    <source>
        <dbReference type="PIRSR" id="PIRSR017434-1"/>
    </source>
</evidence>
<dbReference type="OrthoDB" id="10252832at2759"/>
<keyword evidence="2 6" id="KW-0479">Metal-binding</keyword>
<keyword evidence="3" id="KW-0378">Hydrolase</keyword>
<dbReference type="InterPro" id="IPR008380">
    <property type="entry name" value="HAD-SF_hydro_IG_5-nucl"/>
</dbReference>
<evidence type="ECO:0000256" key="3">
    <source>
        <dbReference type="ARBA" id="ARBA00022801"/>
    </source>
</evidence>
<comment type="cofactor">
    <cofactor evidence="6">
        <name>Mg(2+)</name>
        <dbReference type="ChEBI" id="CHEBI:18420"/>
    </cofactor>
    <text evidence="6">Binds 1 Mg(2+) ion per subunit.</text>
</comment>
<dbReference type="SUPFAM" id="SSF56784">
    <property type="entry name" value="HAD-like"/>
    <property type="match status" value="1"/>
</dbReference>
<evidence type="ECO:0000256" key="8">
    <source>
        <dbReference type="SAM" id="MobiDB-lite"/>
    </source>
</evidence>
<keyword evidence="4 6" id="KW-0460">Magnesium</keyword>
<organism evidence="9 10">
    <name type="scientific">Chlamydomonas eustigma</name>
    <dbReference type="NCBI Taxonomy" id="1157962"/>
    <lineage>
        <taxon>Eukaryota</taxon>
        <taxon>Viridiplantae</taxon>
        <taxon>Chlorophyta</taxon>
        <taxon>core chlorophytes</taxon>
        <taxon>Chlorophyceae</taxon>
        <taxon>CS clade</taxon>
        <taxon>Chlamydomonadales</taxon>
        <taxon>Chlamydomonadaceae</taxon>
        <taxon>Chlamydomonas</taxon>
    </lineage>
</organism>
<dbReference type="Proteomes" id="UP000232323">
    <property type="component" value="Unassembled WGS sequence"/>
</dbReference>
<dbReference type="GO" id="GO:0008253">
    <property type="term" value="F:5'-nucleotidase activity"/>
    <property type="evidence" value="ECO:0007669"/>
    <property type="project" value="TreeGrafter"/>
</dbReference>
<dbReference type="InterPro" id="IPR036412">
    <property type="entry name" value="HAD-like_sf"/>
</dbReference>
<comment type="caution">
    <text evidence="9">The sequence shown here is derived from an EMBL/GenBank/DDBJ whole genome shotgun (WGS) entry which is preliminary data.</text>
</comment>
<evidence type="ECO:0000313" key="9">
    <source>
        <dbReference type="EMBL" id="GAX84402.1"/>
    </source>
</evidence>
<accession>A0A250XNB3</accession>
<sequence>MYVDCRGMSYQDAAKRCFCVLRQTSAHIFTCRISKTAVVISTRQNLASSSVISCKVVSLYSTKLCTQKTLISSATSSSSQVTSPVTHEYGSAPPPQPGQHPEWWSQVLTPTPLPAKRRIYCNRALNMKQIKAIGFDMDYTLAQYRPETFEALAHKETIEKLVHNFKYPEELRSLKFQWDYMVKGLIIDKNRGNTLKVDRHRYVKVAYHGLTPLPNDVRKTVYNSGQFDQTFEEPDYAMVDTLFSLAEAYLFMQLVEMKDEHKYGILTGKAYSELYRDLRTAVDLCHRDGSLKKAVTADPCKFIHYDPLLPQTIGMLRASGRKVCIATNSLWDFTNVVMNYLILGKSGASKSFEWLSCFDLVMVGCGKPAFFQGRGQLFSVDIKTGYLRNMDNGAPTMPLETPEPSPVATSQLPEASTSTENGHHQMNSDNGRPWAPVYQGGSYKDLHRMLNVRSGDEMLYIGDHILGDIVTSKKSVGWRTMLVVPELDVDLSLEQESKRVHRELRLLRDQRDVIDDQVERFEWALKQDTMPTDPIMLSKNLELLKELKLRKASLKERHSNLLANLHRKFHPIWGQLLKTGHQNSRFANQMERFACLYTSHVSNLAFYSPEKSYRGGMDYMAHEGFEDDFM</sequence>
<dbReference type="PANTHER" id="PTHR12103:SF15">
    <property type="entry name" value="CYTOSOLIC PURINE 5'-NUCLEOTIDASE"/>
    <property type="match status" value="1"/>
</dbReference>
<keyword evidence="7" id="KW-0175">Coiled coil</keyword>
<evidence type="ECO:0000256" key="4">
    <source>
        <dbReference type="ARBA" id="ARBA00022842"/>
    </source>
</evidence>
<dbReference type="InterPro" id="IPR016695">
    <property type="entry name" value="Pur_nucleotidase"/>
</dbReference>
<evidence type="ECO:0000313" key="10">
    <source>
        <dbReference type="Proteomes" id="UP000232323"/>
    </source>
</evidence>
<feature type="region of interest" description="Disordered" evidence="8">
    <location>
        <begin position="80"/>
        <end position="101"/>
    </location>
</feature>
<proteinExistence type="inferred from homology"/>
<evidence type="ECO:0000256" key="7">
    <source>
        <dbReference type="SAM" id="Coils"/>
    </source>
</evidence>
<dbReference type="GO" id="GO:0046872">
    <property type="term" value="F:metal ion binding"/>
    <property type="evidence" value="ECO:0007669"/>
    <property type="project" value="UniProtKB-KW"/>
</dbReference>
<dbReference type="InterPro" id="IPR023214">
    <property type="entry name" value="HAD_sf"/>
</dbReference>
<dbReference type="Pfam" id="PF05761">
    <property type="entry name" value="5_nucleotid"/>
    <property type="match status" value="1"/>
</dbReference>
<feature type="region of interest" description="Disordered" evidence="8">
    <location>
        <begin position="392"/>
        <end position="435"/>
    </location>
</feature>
<feature type="coiled-coil region" evidence="7">
    <location>
        <begin position="537"/>
        <end position="564"/>
    </location>
</feature>
<feature type="active site" description="Nucleophile" evidence="5">
    <location>
        <position position="136"/>
    </location>
</feature>
<evidence type="ECO:0000256" key="2">
    <source>
        <dbReference type="ARBA" id="ARBA00022723"/>
    </source>
</evidence>
<keyword evidence="10" id="KW-1185">Reference proteome</keyword>
<feature type="compositionally biased region" description="Polar residues" evidence="8">
    <location>
        <begin position="407"/>
        <end position="430"/>
    </location>
</feature>
<dbReference type="PIRSF" id="PIRSF017434">
    <property type="entry name" value="Purine_5'-nucleotidase"/>
    <property type="match status" value="1"/>
</dbReference>
<dbReference type="EMBL" id="BEGY01000124">
    <property type="protein sequence ID" value="GAX84402.1"/>
    <property type="molecule type" value="Genomic_DNA"/>
</dbReference>
<dbReference type="Gene3D" id="3.40.50.1000">
    <property type="entry name" value="HAD superfamily/HAD-like"/>
    <property type="match status" value="2"/>
</dbReference>
<evidence type="ECO:0000256" key="1">
    <source>
        <dbReference type="ARBA" id="ARBA00009589"/>
    </source>
</evidence>
<dbReference type="PANTHER" id="PTHR12103">
    <property type="entry name" value="5'-NUCLEOTIDASE DOMAIN-CONTAINING"/>
    <property type="match status" value="1"/>
</dbReference>
<dbReference type="STRING" id="1157962.A0A250XNB3"/>
<dbReference type="NCBIfam" id="TIGR02244">
    <property type="entry name" value="HAD-IG-Ncltidse"/>
    <property type="match status" value="1"/>
</dbReference>
<comment type="similarity">
    <text evidence="1">Belongs to the 5'(3')-deoxyribonucleotidase family.</text>
</comment>
<protein>
    <recommendedName>
        <fullName evidence="11">5'-nucleotidase</fullName>
    </recommendedName>
</protein>